<keyword evidence="7" id="KW-1185">Reference proteome</keyword>
<dbReference type="InterPro" id="IPR012338">
    <property type="entry name" value="Beta-lactam/transpept-like"/>
</dbReference>
<keyword evidence="6" id="KW-0378">Hydrolase</keyword>
<sequence length="394" mass="44128">MRRKSKEIKRRRRFIGYSVVYILLLIIAGYLFHQKLSAHSNESVSASAKNEESEHQTKIKNKAVNKTKPSGNPPVNIVNSKNIDSYLKSIHFNGSAMVVKDGKVVIDKGYGFANREKRIKNNSNTVYYIGSITKSFVSTALMQLQEKGKVNVHDSLAKYLPNFPHANQLTLFDLLTHTSGIREIDESQKKLTREQLMQKIGKNAQMLMFAPGTRWAYSDSNYSILGYVVEKVSGESLHDYIQQHIFQPAGMNQSGFGTQFKKEPYPSTGYKIKNGTMYTPAIPDFSQLFGCGDIYTTASDLYKFDHALASGKLVSKESYKQIFTPFKATYGFGWYIDPGSVSSHGVLPGWNGLNSYGKSGKVYVVLLSNIENNIKSFGIVNNNIYTKLANDPAL</sequence>
<dbReference type="Proteomes" id="UP001596505">
    <property type="component" value="Unassembled WGS sequence"/>
</dbReference>
<reference evidence="7" key="1">
    <citation type="journal article" date="2019" name="Int. J. Syst. Evol. Microbiol.">
        <title>The Global Catalogue of Microorganisms (GCM) 10K type strain sequencing project: providing services to taxonomists for standard genome sequencing and annotation.</title>
        <authorList>
            <consortium name="The Broad Institute Genomics Platform"/>
            <consortium name="The Broad Institute Genome Sequencing Center for Infectious Disease"/>
            <person name="Wu L."/>
            <person name="Ma J."/>
        </authorList>
    </citation>
    <scope>NUCLEOTIDE SEQUENCE [LARGE SCALE GENOMIC DNA]</scope>
    <source>
        <strain evidence="7">CGMCC 1.16305</strain>
    </source>
</reference>
<feature type="transmembrane region" description="Helical" evidence="4">
    <location>
        <begin position="14"/>
        <end position="32"/>
    </location>
</feature>
<comment type="subcellular location">
    <subcellularLocation>
        <location evidence="1">Membrane</location>
    </subcellularLocation>
</comment>
<evidence type="ECO:0000313" key="7">
    <source>
        <dbReference type="Proteomes" id="UP001596505"/>
    </source>
</evidence>
<dbReference type="EMBL" id="JBHTCO010000013">
    <property type="protein sequence ID" value="MFC7393441.1"/>
    <property type="molecule type" value="Genomic_DNA"/>
</dbReference>
<gene>
    <name evidence="6" type="ORF">ACFQRG_10785</name>
</gene>
<comment type="caution">
    <text evidence="6">The sequence shown here is derived from an EMBL/GenBank/DDBJ whole genome shotgun (WGS) entry which is preliminary data.</text>
</comment>
<dbReference type="SUPFAM" id="SSF56601">
    <property type="entry name" value="beta-lactamase/transpeptidase-like"/>
    <property type="match status" value="1"/>
</dbReference>
<protein>
    <submittedName>
        <fullName evidence="6">Serine hydrolase domain-containing protein</fullName>
        <ecNumber evidence="6">3.-.-.-</ecNumber>
    </submittedName>
</protein>
<accession>A0ABW2PYV1</accession>
<keyword evidence="4" id="KW-1133">Transmembrane helix</keyword>
<dbReference type="EC" id="3.-.-.-" evidence="6"/>
<dbReference type="Pfam" id="PF00144">
    <property type="entry name" value="Beta-lactamase"/>
    <property type="match status" value="1"/>
</dbReference>
<proteinExistence type="predicted"/>
<dbReference type="InterPro" id="IPR050491">
    <property type="entry name" value="AmpC-like"/>
</dbReference>
<name>A0ABW2PYV1_9BACL</name>
<feature type="domain" description="Beta-lactamase-related" evidence="5">
    <location>
        <begin position="93"/>
        <end position="377"/>
    </location>
</feature>
<dbReference type="Gene3D" id="3.40.710.10">
    <property type="entry name" value="DD-peptidase/beta-lactamase superfamily"/>
    <property type="match status" value="1"/>
</dbReference>
<dbReference type="InterPro" id="IPR001466">
    <property type="entry name" value="Beta-lactam-related"/>
</dbReference>
<evidence type="ECO:0000256" key="3">
    <source>
        <dbReference type="SAM" id="MobiDB-lite"/>
    </source>
</evidence>
<dbReference type="GO" id="GO:0016787">
    <property type="term" value="F:hydrolase activity"/>
    <property type="evidence" value="ECO:0007669"/>
    <property type="project" value="UniProtKB-KW"/>
</dbReference>
<evidence type="ECO:0000259" key="5">
    <source>
        <dbReference type="Pfam" id="PF00144"/>
    </source>
</evidence>
<evidence type="ECO:0000256" key="4">
    <source>
        <dbReference type="SAM" id="Phobius"/>
    </source>
</evidence>
<keyword evidence="4" id="KW-0812">Transmembrane</keyword>
<dbReference type="PANTHER" id="PTHR46825">
    <property type="entry name" value="D-ALANYL-D-ALANINE-CARBOXYPEPTIDASE/ENDOPEPTIDASE AMPH"/>
    <property type="match status" value="1"/>
</dbReference>
<evidence type="ECO:0000256" key="1">
    <source>
        <dbReference type="ARBA" id="ARBA00004370"/>
    </source>
</evidence>
<keyword evidence="2 4" id="KW-0472">Membrane</keyword>
<dbReference type="RefSeq" id="WP_380965940.1">
    <property type="nucleotide sequence ID" value="NZ_JBHTCO010000013.1"/>
</dbReference>
<dbReference type="PANTHER" id="PTHR46825:SF11">
    <property type="entry name" value="PENICILLIN-BINDING PROTEIN 4"/>
    <property type="match status" value="1"/>
</dbReference>
<evidence type="ECO:0000256" key="2">
    <source>
        <dbReference type="ARBA" id="ARBA00023136"/>
    </source>
</evidence>
<feature type="region of interest" description="Disordered" evidence="3">
    <location>
        <begin position="47"/>
        <end position="75"/>
    </location>
</feature>
<evidence type="ECO:0000313" key="6">
    <source>
        <dbReference type="EMBL" id="MFC7393441.1"/>
    </source>
</evidence>
<organism evidence="6 7">
    <name type="scientific">Scopulibacillus cellulosilyticus</name>
    <dbReference type="NCBI Taxonomy" id="2665665"/>
    <lineage>
        <taxon>Bacteria</taxon>
        <taxon>Bacillati</taxon>
        <taxon>Bacillota</taxon>
        <taxon>Bacilli</taxon>
        <taxon>Bacillales</taxon>
        <taxon>Sporolactobacillaceae</taxon>
        <taxon>Scopulibacillus</taxon>
    </lineage>
</organism>